<accession>A0A1R3INI7</accession>
<name>A0A1R3INI7_9ROSI</name>
<dbReference type="EMBL" id="AWUE01017884">
    <property type="protein sequence ID" value="OMO84110.1"/>
    <property type="molecule type" value="Genomic_DNA"/>
</dbReference>
<evidence type="ECO:0000313" key="2">
    <source>
        <dbReference type="Proteomes" id="UP000187203"/>
    </source>
</evidence>
<gene>
    <name evidence="1" type="ORF">COLO4_22213</name>
</gene>
<organism evidence="1 2">
    <name type="scientific">Corchorus olitorius</name>
    <dbReference type="NCBI Taxonomy" id="93759"/>
    <lineage>
        <taxon>Eukaryota</taxon>
        <taxon>Viridiplantae</taxon>
        <taxon>Streptophyta</taxon>
        <taxon>Embryophyta</taxon>
        <taxon>Tracheophyta</taxon>
        <taxon>Spermatophyta</taxon>
        <taxon>Magnoliopsida</taxon>
        <taxon>eudicotyledons</taxon>
        <taxon>Gunneridae</taxon>
        <taxon>Pentapetalae</taxon>
        <taxon>rosids</taxon>
        <taxon>malvids</taxon>
        <taxon>Malvales</taxon>
        <taxon>Malvaceae</taxon>
        <taxon>Grewioideae</taxon>
        <taxon>Apeibeae</taxon>
        <taxon>Corchorus</taxon>
    </lineage>
</organism>
<sequence length="33" mass="3699">MCGFREKGSLADSSPPMSCLQKDKVRYASFVFL</sequence>
<evidence type="ECO:0000313" key="1">
    <source>
        <dbReference type="EMBL" id="OMO84110.1"/>
    </source>
</evidence>
<comment type="caution">
    <text evidence="1">The sequence shown here is derived from an EMBL/GenBank/DDBJ whole genome shotgun (WGS) entry which is preliminary data.</text>
</comment>
<proteinExistence type="predicted"/>
<protein>
    <submittedName>
        <fullName evidence="1">Uncharacterized protein</fullName>
    </submittedName>
</protein>
<reference evidence="2" key="1">
    <citation type="submission" date="2013-09" db="EMBL/GenBank/DDBJ databases">
        <title>Corchorus olitorius genome sequencing.</title>
        <authorList>
            <person name="Alam M."/>
            <person name="Haque M.S."/>
            <person name="Islam M.S."/>
            <person name="Emdad E.M."/>
            <person name="Islam M.M."/>
            <person name="Ahmed B."/>
            <person name="Halim A."/>
            <person name="Hossen Q.M.M."/>
            <person name="Hossain M.Z."/>
            <person name="Ahmed R."/>
            <person name="Khan M.M."/>
            <person name="Islam R."/>
            <person name="Rashid M.M."/>
            <person name="Khan S.A."/>
            <person name="Rahman M.S."/>
            <person name="Alam M."/>
            <person name="Yahiya A.S."/>
            <person name="Khan M.S."/>
            <person name="Azam M.S."/>
            <person name="Haque T."/>
            <person name="Lashkar M.Z.H."/>
            <person name="Akhand A.I."/>
            <person name="Morshed G."/>
            <person name="Roy S."/>
            <person name="Uddin K.S."/>
            <person name="Rabeya T."/>
            <person name="Hossain A.S."/>
            <person name="Chowdhury A."/>
            <person name="Snigdha A.R."/>
            <person name="Mortoza M.S."/>
            <person name="Matin S.A."/>
            <person name="Hoque S.M.E."/>
            <person name="Islam M.K."/>
            <person name="Roy D.K."/>
            <person name="Haider R."/>
            <person name="Moosa M.M."/>
            <person name="Elias S.M."/>
            <person name="Hasan A.M."/>
            <person name="Jahan S."/>
            <person name="Shafiuddin M."/>
            <person name="Mahmood N."/>
            <person name="Shommy N.S."/>
        </authorList>
    </citation>
    <scope>NUCLEOTIDE SEQUENCE [LARGE SCALE GENOMIC DNA]</scope>
    <source>
        <strain evidence="2">cv. O-4</strain>
    </source>
</reference>
<dbReference type="Proteomes" id="UP000187203">
    <property type="component" value="Unassembled WGS sequence"/>
</dbReference>
<dbReference type="AlphaFoldDB" id="A0A1R3INI7"/>
<keyword evidence="2" id="KW-1185">Reference proteome</keyword>